<accession>A0AA47MCB3</accession>
<feature type="compositionally biased region" description="Basic and acidic residues" evidence="1">
    <location>
        <begin position="61"/>
        <end position="70"/>
    </location>
</feature>
<dbReference type="Proteomes" id="UP001174136">
    <property type="component" value="Unassembled WGS sequence"/>
</dbReference>
<reference evidence="2" key="1">
    <citation type="journal article" date="2023" name="Front. Mar. Sci.">
        <title>A new Merluccius polli reference genome to investigate the effects of global change in West African waters.</title>
        <authorList>
            <person name="Mateo J.L."/>
            <person name="Blanco-Fernandez C."/>
            <person name="Garcia-Vazquez E."/>
            <person name="Machado-Schiaffino G."/>
        </authorList>
    </citation>
    <scope>NUCLEOTIDE SEQUENCE</scope>
    <source>
        <strain evidence="2">C29</strain>
        <tissue evidence="2">Fin</tissue>
    </source>
</reference>
<proteinExistence type="predicted"/>
<keyword evidence="3" id="KW-1185">Reference proteome</keyword>
<dbReference type="EMBL" id="JAOPHQ010004871">
    <property type="protein sequence ID" value="KAK0137515.1"/>
    <property type="molecule type" value="Genomic_DNA"/>
</dbReference>
<comment type="caution">
    <text evidence="2">The sequence shown here is derived from an EMBL/GenBank/DDBJ whole genome shotgun (WGS) entry which is preliminary data.</text>
</comment>
<protein>
    <submittedName>
        <fullName evidence="2">Uncharacterized protein</fullName>
    </submittedName>
</protein>
<sequence>MTADLPGGKYRCSGEETDLREALPDPVYDNVLPLTNRLAPAAQREPIEEQDDLHYASIHISHSENQEVPRRSAGSPVQSRQTEEVLYSLANFIRPNAVPE</sequence>
<organism evidence="2 3">
    <name type="scientific">Merluccius polli</name>
    <name type="common">Benguela hake</name>
    <name type="synonym">Merluccius cadenati</name>
    <dbReference type="NCBI Taxonomy" id="89951"/>
    <lineage>
        <taxon>Eukaryota</taxon>
        <taxon>Metazoa</taxon>
        <taxon>Chordata</taxon>
        <taxon>Craniata</taxon>
        <taxon>Vertebrata</taxon>
        <taxon>Euteleostomi</taxon>
        <taxon>Actinopterygii</taxon>
        <taxon>Neopterygii</taxon>
        <taxon>Teleostei</taxon>
        <taxon>Neoteleostei</taxon>
        <taxon>Acanthomorphata</taxon>
        <taxon>Zeiogadaria</taxon>
        <taxon>Gadariae</taxon>
        <taxon>Gadiformes</taxon>
        <taxon>Gadoidei</taxon>
        <taxon>Merlucciidae</taxon>
        <taxon>Merluccius</taxon>
    </lineage>
</organism>
<evidence type="ECO:0000256" key="1">
    <source>
        <dbReference type="SAM" id="MobiDB-lite"/>
    </source>
</evidence>
<gene>
    <name evidence="2" type="ORF">N1851_026280</name>
</gene>
<feature type="region of interest" description="Disordered" evidence="1">
    <location>
        <begin position="53"/>
        <end position="82"/>
    </location>
</feature>
<dbReference type="AlphaFoldDB" id="A0AA47MCB3"/>
<name>A0AA47MCB3_MERPO</name>
<evidence type="ECO:0000313" key="3">
    <source>
        <dbReference type="Proteomes" id="UP001174136"/>
    </source>
</evidence>
<evidence type="ECO:0000313" key="2">
    <source>
        <dbReference type="EMBL" id="KAK0137515.1"/>
    </source>
</evidence>